<keyword evidence="12" id="KW-1185">Reference proteome</keyword>
<keyword evidence="5" id="KW-0547">Nucleotide-binding</keyword>
<dbReference type="GO" id="GO:0046854">
    <property type="term" value="P:phosphatidylinositol phosphate biosynthetic process"/>
    <property type="evidence" value="ECO:0007669"/>
    <property type="project" value="TreeGrafter"/>
</dbReference>
<keyword evidence="8" id="KW-0472">Membrane</keyword>
<evidence type="ECO:0000313" key="12">
    <source>
        <dbReference type="Proteomes" id="UP001209540"/>
    </source>
</evidence>
<dbReference type="Gene3D" id="1.10.1070.20">
    <property type="match status" value="1"/>
</dbReference>
<dbReference type="EMBL" id="JAIXMP010000015">
    <property type="protein sequence ID" value="KAI9261590.1"/>
    <property type="molecule type" value="Genomic_DNA"/>
</dbReference>
<dbReference type="GO" id="GO:0005524">
    <property type="term" value="F:ATP binding"/>
    <property type="evidence" value="ECO:0007669"/>
    <property type="project" value="UniProtKB-KW"/>
</dbReference>
<dbReference type="PANTHER" id="PTHR12865">
    <property type="entry name" value="PHOSPHATIDYLINOSITOL 4-KINASE TYPE-II"/>
    <property type="match status" value="1"/>
</dbReference>
<dbReference type="PROSITE" id="PS00916">
    <property type="entry name" value="PI3_4_KINASE_2"/>
    <property type="match status" value="1"/>
</dbReference>
<dbReference type="GO" id="GO:0000329">
    <property type="term" value="C:fungal-type vacuole membrane"/>
    <property type="evidence" value="ECO:0007669"/>
    <property type="project" value="TreeGrafter"/>
</dbReference>
<keyword evidence="7" id="KW-0067">ATP-binding</keyword>
<feature type="domain" description="PI3K/PI4K catalytic" evidence="10">
    <location>
        <begin position="313"/>
        <end position="731"/>
    </location>
</feature>
<feature type="compositionally biased region" description="Basic residues" evidence="9">
    <location>
        <begin position="199"/>
        <end position="208"/>
    </location>
</feature>
<evidence type="ECO:0000256" key="2">
    <source>
        <dbReference type="ARBA" id="ARBA00012169"/>
    </source>
</evidence>
<evidence type="ECO:0000256" key="8">
    <source>
        <dbReference type="ARBA" id="ARBA00023136"/>
    </source>
</evidence>
<feature type="region of interest" description="Disordered" evidence="9">
    <location>
        <begin position="73"/>
        <end position="112"/>
    </location>
</feature>
<evidence type="ECO:0000256" key="6">
    <source>
        <dbReference type="ARBA" id="ARBA00022777"/>
    </source>
</evidence>
<dbReference type="InterPro" id="IPR000403">
    <property type="entry name" value="PI3/4_kinase_cat_dom"/>
</dbReference>
<keyword evidence="3" id="KW-1003">Cell membrane</keyword>
<dbReference type="GO" id="GO:0005768">
    <property type="term" value="C:endosome"/>
    <property type="evidence" value="ECO:0007669"/>
    <property type="project" value="TreeGrafter"/>
</dbReference>
<evidence type="ECO:0000256" key="5">
    <source>
        <dbReference type="ARBA" id="ARBA00022741"/>
    </source>
</evidence>
<dbReference type="EC" id="2.7.1.67" evidence="2"/>
<evidence type="ECO:0000256" key="4">
    <source>
        <dbReference type="ARBA" id="ARBA00022679"/>
    </source>
</evidence>
<evidence type="ECO:0000256" key="1">
    <source>
        <dbReference type="ARBA" id="ARBA00004236"/>
    </source>
</evidence>
<reference evidence="11" key="1">
    <citation type="journal article" date="2022" name="IScience">
        <title>Evolution of zygomycete secretomes and the origins of terrestrial fungal ecologies.</title>
        <authorList>
            <person name="Chang Y."/>
            <person name="Wang Y."/>
            <person name="Mondo S."/>
            <person name="Ahrendt S."/>
            <person name="Andreopoulos W."/>
            <person name="Barry K."/>
            <person name="Beard J."/>
            <person name="Benny G.L."/>
            <person name="Blankenship S."/>
            <person name="Bonito G."/>
            <person name="Cuomo C."/>
            <person name="Desiro A."/>
            <person name="Gervers K.A."/>
            <person name="Hundley H."/>
            <person name="Kuo A."/>
            <person name="LaButti K."/>
            <person name="Lang B.F."/>
            <person name="Lipzen A."/>
            <person name="O'Donnell K."/>
            <person name="Pangilinan J."/>
            <person name="Reynolds N."/>
            <person name="Sandor L."/>
            <person name="Smith M.E."/>
            <person name="Tsang A."/>
            <person name="Grigoriev I.V."/>
            <person name="Stajich J.E."/>
            <person name="Spatafora J.W."/>
        </authorList>
    </citation>
    <scope>NUCLEOTIDE SEQUENCE</scope>
    <source>
        <strain evidence="11">RSA 2281</strain>
    </source>
</reference>
<feature type="compositionally biased region" description="Low complexity" evidence="9">
    <location>
        <begin position="803"/>
        <end position="817"/>
    </location>
</feature>
<feature type="region of interest" description="Disordered" evidence="9">
    <location>
        <begin position="199"/>
        <end position="222"/>
    </location>
</feature>
<feature type="compositionally biased region" description="Basic residues" evidence="9">
    <location>
        <begin position="853"/>
        <end position="867"/>
    </location>
</feature>
<dbReference type="GO" id="GO:0005886">
    <property type="term" value="C:plasma membrane"/>
    <property type="evidence" value="ECO:0007669"/>
    <property type="project" value="UniProtKB-SubCell"/>
</dbReference>
<feature type="compositionally biased region" description="Polar residues" evidence="9">
    <location>
        <begin position="209"/>
        <end position="220"/>
    </location>
</feature>
<dbReference type="AlphaFoldDB" id="A0AAD5K8R5"/>
<comment type="subcellular location">
    <subcellularLocation>
        <location evidence="1">Cell membrane</location>
    </subcellularLocation>
</comment>
<sequence>MFTRARHKSASSGGHQGTYTRLQQQDEFDDDYDDLIAHTSIARHPNSLLVSSSLHCAVVPRLPKAIALPESNDDHTAITIDPNDTTTNDLNQSSLPPSTELEDDDHFPGFHSFSARASMSAKRAAEIPIATQRFIKNKLPFRKKTASEASFASLPKVIMSDIQQGDMPSQADPMLKELPKRGWTIVRRRRLRGRRRMLGNKKHVHHHGQQQPPASPTTRSLLLDTPLAPTDQLSTSVFVKWDLHQNDNNNHASSTTSLPTELSMHRVSNSMSLPPYQQQTSEQSISPPKDIPVSKEEFEHIVESVRSAIESAGVQPTRISQGSSGSYFCRNRQGKIVGVFKPKNEEPYGRLNPKWTKWIHRHLFPCFFGRSCLIPNLGYVSEAASSLIDRRLGTCLVPHTDVIHLASPSFHYDYLDRRSASVVGLPPKIGSFQCFLDGFRDANLFLRDHPFPVDPYHSSTTSLVRGTSAVWAGCMGQDDTEEDEDDQNEEGGHHLEESYCTSLNNNNNNEGGGAIVAAQDMYGDVVTDERYESDQTHVNRSTSSHHKKGFRWNHRMQDQFKLEFEQLVILDFLIRNTDRGLDNWMIKYCQDSNSSSGSSSPTTHGSLLDSVKNAYIQVAAIDNGLAFPFKHPDQWRSYPYGWLALPDPLIARPFSEQTRHQFLTVLSDPVWWRQTVHELRDLFKTDSDFDERMFQKQMAVLKGQGFNIVRALSDPHATPLDLVATERVLVHQEEILIEYDQKMIQQRSPRPQPPSEQQEPLKSKSKQRQQQQPVRRLRTKRSTSFDLSMHQSYHDHPILNTASSSSTSLSQQQQLGEGIDGAGGEEGEPSHPLMERPPWRDRITSRMSVDFSKRRRRRLMRNLRLGRHVGSDGENESSSSDEDSENDTKRKRVTIIMETIEVVKSKKPYFTCC</sequence>
<dbReference type="GO" id="GO:0007030">
    <property type="term" value="P:Golgi organization"/>
    <property type="evidence" value="ECO:0007669"/>
    <property type="project" value="TreeGrafter"/>
</dbReference>
<accession>A0AAD5K8R5</accession>
<evidence type="ECO:0000313" key="11">
    <source>
        <dbReference type="EMBL" id="KAI9261590.1"/>
    </source>
</evidence>
<feature type="region of interest" description="Disordered" evidence="9">
    <location>
        <begin position="271"/>
        <end position="291"/>
    </location>
</feature>
<feature type="compositionally biased region" description="Acidic residues" evidence="9">
    <location>
        <begin position="873"/>
        <end position="885"/>
    </location>
</feature>
<proteinExistence type="predicted"/>
<organism evidence="11 12">
    <name type="scientific">Phascolomyces articulosus</name>
    <dbReference type="NCBI Taxonomy" id="60185"/>
    <lineage>
        <taxon>Eukaryota</taxon>
        <taxon>Fungi</taxon>
        <taxon>Fungi incertae sedis</taxon>
        <taxon>Mucoromycota</taxon>
        <taxon>Mucoromycotina</taxon>
        <taxon>Mucoromycetes</taxon>
        <taxon>Mucorales</taxon>
        <taxon>Lichtheimiaceae</taxon>
        <taxon>Phascolomyces</taxon>
    </lineage>
</organism>
<dbReference type="PANTHER" id="PTHR12865:SF1">
    <property type="entry name" value="PHOSPHATIDYLINOSITOL 4-KINASE TYPE 2"/>
    <property type="match status" value="1"/>
</dbReference>
<dbReference type="InterPro" id="IPR018936">
    <property type="entry name" value="PI3/4_kinase_CS"/>
</dbReference>
<name>A0AAD5K8R5_9FUNG</name>
<dbReference type="Proteomes" id="UP001209540">
    <property type="component" value="Unassembled WGS sequence"/>
</dbReference>
<evidence type="ECO:0000256" key="7">
    <source>
        <dbReference type="ARBA" id="ARBA00022840"/>
    </source>
</evidence>
<evidence type="ECO:0000259" key="10">
    <source>
        <dbReference type="PROSITE" id="PS50290"/>
    </source>
</evidence>
<evidence type="ECO:0000256" key="9">
    <source>
        <dbReference type="SAM" id="MobiDB-lite"/>
    </source>
</evidence>
<gene>
    <name evidence="11" type="ORF">BDA99DRAFT_537975</name>
</gene>
<keyword evidence="4" id="KW-0808">Transferase</keyword>
<comment type="caution">
    <text evidence="11">The sequence shown here is derived from an EMBL/GenBank/DDBJ whole genome shotgun (WGS) entry which is preliminary data.</text>
</comment>
<protein>
    <recommendedName>
        <fullName evidence="2">1-phosphatidylinositol 4-kinase</fullName>
        <ecNumber evidence="2">2.7.1.67</ecNumber>
    </recommendedName>
</protein>
<dbReference type="GO" id="GO:0004430">
    <property type="term" value="F:1-phosphatidylinositol 4-kinase activity"/>
    <property type="evidence" value="ECO:0007669"/>
    <property type="project" value="UniProtKB-EC"/>
</dbReference>
<dbReference type="PROSITE" id="PS50290">
    <property type="entry name" value="PI3_4_KINASE_3"/>
    <property type="match status" value="1"/>
</dbReference>
<dbReference type="Pfam" id="PF00454">
    <property type="entry name" value="PI3_PI4_kinase"/>
    <property type="match status" value="1"/>
</dbReference>
<evidence type="ECO:0000256" key="3">
    <source>
        <dbReference type="ARBA" id="ARBA00022475"/>
    </source>
</evidence>
<keyword evidence="6" id="KW-0418">Kinase</keyword>
<dbReference type="GO" id="GO:0007032">
    <property type="term" value="P:endosome organization"/>
    <property type="evidence" value="ECO:0007669"/>
    <property type="project" value="TreeGrafter"/>
</dbReference>
<feature type="compositionally biased region" description="Polar residues" evidence="9">
    <location>
        <begin position="271"/>
        <end position="286"/>
    </location>
</feature>
<feature type="compositionally biased region" description="Low complexity" evidence="9">
    <location>
        <begin position="745"/>
        <end position="760"/>
    </location>
</feature>
<feature type="compositionally biased region" description="Low complexity" evidence="9">
    <location>
        <begin position="77"/>
        <end position="91"/>
    </location>
</feature>
<dbReference type="InterPro" id="IPR039756">
    <property type="entry name" value="Lsb6/PI4K2"/>
</dbReference>
<feature type="compositionally biased region" description="Basic and acidic residues" evidence="9">
    <location>
        <begin position="833"/>
        <end position="844"/>
    </location>
</feature>
<feature type="region of interest" description="Disordered" evidence="9">
    <location>
        <begin position="744"/>
        <end position="783"/>
    </location>
</feature>
<reference evidence="11" key="2">
    <citation type="submission" date="2023-02" db="EMBL/GenBank/DDBJ databases">
        <authorList>
            <consortium name="DOE Joint Genome Institute"/>
            <person name="Mondo S.J."/>
            <person name="Chang Y."/>
            <person name="Wang Y."/>
            <person name="Ahrendt S."/>
            <person name="Andreopoulos W."/>
            <person name="Barry K."/>
            <person name="Beard J."/>
            <person name="Benny G.L."/>
            <person name="Blankenship S."/>
            <person name="Bonito G."/>
            <person name="Cuomo C."/>
            <person name="Desiro A."/>
            <person name="Gervers K.A."/>
            <person name="Hundley H."/>
            <person name="Kuo A."/>
            <person name="LaButti K."/>
            <person name="Lang B.F."/>
            <person name="Lipzen A."/>
            <person name="O'Donnell K."/>
            <person name="Pangilinan J."/>
            <person name="Reynolds N."/>
            <person name="Sandor L."/>
            <person name="Smith M.W."/>
            <person name="Tsang A."/>
            <person name="Grigoriev I.V."/>
            <person name="Stajich J.E."/>
            <person name="Spatafora J.W."/>
        </authorList>
    </citation>
    <scope>NUCLEOTIDE SEQUENCE</scope>
    <source>
        <strain evidence="11">RSA 2281</strain>
    </source>
</reference>
<dbReference type="GO" id="GO:0005802">
    <property type="term" value="C:trans-Golgi network"/>
    <property type="evidence" value="ECO:0007669"/>
    <property type="project" value="TreeGrafter"/>
</dbReference>
<feature type="region of interest" description="Disordered" evidence="9">
    <location>
        <begin position="797"/>
        <end position="890"/>
    </location>
</feature>